<evidence type="ECO:0000313" key="1">
    <source>
        <dbReference type="EMBL" id="GEP82770.1"/>
    </source>
</evidence>
<dbReference type="Proteomes" id="UP000321040">
    <property type="component" value="Unassembled WGS sequence"/>
</dbReference>
<dbReference type="EMBL" id="BKAQ01000016">
    <property type="protein sequence ID" value="GEP82770.1"/>
    <property type="molecule type" value="Genomic_DNA"/>
</dbReference>
<proteinExistence type="predicted"/>
<gene>
    <name evidence="1" type="ORF">SKL01_19480</name>
</gene>
<sequence>MTIHSDQGYHYQNKSYINILKENNAFQSMSRKANCLDNYLKKPVNEFIINSFTGHFSSIYAQSLQTILILF</sequence>
<protein>
    <recommendedName>
        <fullName evidence="3">Integrase catalytic domain-containing protein</fullName>
    </recommendedName>
</protein>
<name>A0ABQ0XMW4_9STAP</name>
<comment type="caution">
    <text evidence="1">The sequence shown here is derived from an EMBL/GenBank/DDBJ whole genome shotgun (WGS) entry which is preliminary data.</text>
</comment>
<keyword evidence="2" id="KW-1185">Reference proteome</keyword>
<evidence type="ECO:0000313" key="2">
    <source>
        <dbReference type="Proteomes" id="UP000321040"/>
    </source>
</evidence>
<reference evidence="1 2" key="1">
    <citation type="submission" date="2019-07" db="EMBL/GenBank/DDBJ databases">
        <title>Whole genome shotgun sequence of Staphylococcus kloosii NBRC 109624.</title>
        <authorList>
            <person name="Hosoyama A."/>
            <person name="Uohara A."/>
            <person name="Ohji S."/>
            <person name="Ichikawa N."/>
        </authorList>
    </citation>
    <scope>NUCLEOTIDE SEQUENCE [LARGE SCALE GENOMIC DNA]</scope>
    <source>
        <strain evidence="1 2">NBRC 109624</strain>
    </source>
</reference>
<accession>A0ABQ0XMW4</accession>
<organism evidence="1 2">
    <name type="scientific">Staphylococcus kloosii</name>
    <dbReference type="NCBI Taxonomy" id="29384"/>
    <lineage>
        <taxon>Bacteria</taxon>
        <taxon>Bacillati</taxon>
        <taxon>Bacillota</taxon>
        <taxon>Bacilli</taxon>
        <taxon>Bacillales</taxon>
        <taxon>Staphylococcaceae</taxon>
        <taxon>Staphylococcus</taxon>
    </lineage>
</organism>
<dbReference type="InterPro" id="IPR012337">
    <property type="entry name" value="RNaseH-like_sf"/>
</dbReference>
<dbReference type="SUPFAM" id="SSF53098">
    <property type="entry name" value="Ribonuclease H-like"/>
    <property type="match status" value="1"/>
</dbReference>
<evidence type="ECO:0008006" key="3">
    <source>
        <dbReference type="Google" id="ProtNLM"/>
    </source>
</evidence>